<keyword evidence="5" id="KW-0598">Phosphotransferase system</keyword>
<keyword evidence="10" id="KW-1185">Reference proteome</keyword>
<evidence type="ECO:0000256" key="1">
    <source>
        <dbReference type="ARBA" id="ARBA00022448"/>
    </source>
</evidence>
<dbReference type="RefSeq" id="WP_146623866.1">
    <property type="nucleotide sequence ID" value="NZ_BJCC01000032.1"/>
</dbReference>
<keyword evidence="2" id="KW-0597">Phosphoprotein</keyword>
<dbReference type="AlphaFoldDB" id="A0A4V0WPY5"/>
<name>A0A4V0WPY5_9ENTE</name>
<dbReference type="InterPro" id="IPR036095">
    <property type="entry name" value="PTS_EIIB-like_sf"/>
</dbReference>
<protein>
    <submittedName>
        <fullName evidence="9">PTS sugar transporter subunit IIB</fullName>
    </submittedName>
</protein>
<feature type="domain" description="PTS EIIB type-3" evidence="8">
    <location>
        <begin position="3"/>
        <end position="103"/>
    </location>
</feature>
<organism evidence="9 10">
    <name type="scientific">Enterococcus florum</name>
    <dbReference type="NCBI Taxonomy" id="2480627"/>
    <lineage>
        <taxon>Bacteria</taxon>
        <taxon>Bacillati</taxon>
        <taxon>Bacillota</taxon>
        <taxon>Bacilli</taxon>
        <taxon>Lactobacillales</taxon>
        <taxon>Enterococcaceae</taxon>
        <taxon>Enterococcus</taxon>
    </lineage>
</organism>
<dbReference type="Pfam" id="PF02302">
    <property type="entry name" value="PTS_IIB"/>
    <property type="match status" value="1"/>
</dbReference>
<reference evidence="10" key="1">
    <citation type="submission" date="2019-02" db="EMBL/GenBank/DDBJ databases">
        <title>Draft genome sequence of Enterococcus sp. Gos25-1.</title>
        <authorList>
            <person name="Tanaka N."/>
            <person name="Shiwa Y."/>
            <person name="Fujita N."/>
        </authorList>
    </citation>
    <scope>NUCLEOTIDE SEQUENCE [LARGE SCALE GENOMIC DNA]</scope>
    <source>
        <strain evidence="10">Gos25-1</strain>
    </source>
</reference>
<evidence type="ECO:0000259" key="8">
    <source>
        <dbReference type="PROSITE" id="PS51100"/>
    </source>
</evidence>
<dbReference type="GO" id="GO:0016301">
    <property type="term" value="F:kinase activity"/>
    <property type="evidence" value="ECO:0007669"/>
    <property type="project" value="UniProtKB-KW"/>
</dbReference>
<evidence type="ECO:0000256" key="2">
    <source>
        <dbReference type="ARBA" id="ARBA00022553"/>
    </source>
</evidence>
<evidence type="ECO:0000256" key="6">
    <source>
        <dbReference type="ARBA" id="ARBA00022777"/>
    </source>
</evidence>
<evidence type="ECO:0000256" key="7">
    <source>
        <dbReference type="PROSITE-ProRule" id="PRU00423"/>
    </source>
</evidence>
<dbReference type="PANTHER" id="PTHR34581">
    <property type="entry name" value="PTS SYSTEM N,N'-DIACETYLCHITOBIOSE-SPECIFIC EIIB COMPONENT"/>
    <property type="match status" value="1"/>
</dbReference>
<dbReference type="EMBL" id="BJCC01000032">
    <property type="protein sequence ID" value="GCF95479.1"/>
    <property type="molecule type" value="Genomic_DNA"/>
</dbReference>
<keyword evidence="6" id="KW-0418">Kinase</keyword>
<sequence>MKKINILLVCNAGMSTSLLIEKIEKAGVDQAIETSVDARPVDDVKNHLKEKDVILLGPQVRFKEKQIKALVADEIPVAVIDMSAYGTMNGEKVLQQAISLIKE</sequence>
<keyword evidence="3 9" id="KW-0762">Sugar transport</keyword>
<dbReference type="Proteomes" id="UP000290567">
    <property type="component" value="Unassembled WGS sequence"/>
</dbReference>
<dbReference type="PANTHER" id="PTHR34581:SF2">
    <property type="entry name" value="PTS SYSTEM N,N'-DIACETYLCHITOBIOSE-SPECIFIC EIIB COMPONENT"/>
    <property type="match status" value="1"/>
</dbReference>
<dbReference type="GO" id="GO:0008982">
    <property type="term" value="F:protein-N(PI)-phosphohistidine-sugar phosphotransferase activity"/>
    <property type="evidence" value="ECO:0007669"/>
    <property type="project" value="InterPro"/>
</dbReference>
<feature type="modified residue" description="Phosphocysteine; by EIIA" evidence="7">
    <location>
        <position position="10"/>
    </location>
</feature>
<dbReference type="Gene3D" id="3.40.50.2300">
    <property type="match status" value="1"/>
</dbReference>
<dbReference type="InterPro" id="IPR013012">
    <property type="entry name" value="PTS_EIIB_3"/>
</dbReference>
<dbReference type="GO" id="GO:0009401">
    <property type="term" value="P:phosphoenolpyruvate-dependent sugar phosphotransferase system"/>
    <property type="evidence" value="ECO:0007669"/>
    <property type="project" value="UniProtKB-KW"/>
</dbReference>
<keyword evidence="1" id="KW-0813">Transport</keyword>
<dbReference type="CDD" id="cd05564">
    <property type="entry name" value="PTS_IIB_chitobiose_lichenan"/>
    <property type="match status" value="1"/>
</dbReference>
<dbReference type="OrthoDB" id="9808134at2"/>
<evidence type="ECO:0000313" key="9">
    <source>
        <dbReference type="EMBL" id="GCF95479.1"/>
    </source>
</evidence>
<comment type="caution">
    <text evidence="9">The sequence shown here is derived from an EMBL/GenBank/DDBJ whole genome shotgun (WGS) entry which is preliminary data.</text>
</comment>
<accession>A0A4V0WPY5</accession>
<keyword evidence="4" id="KW-0808">Transferase</keyword>
<dbReference type="PROSITE" id="PS51100">
    <property type="entry name" value="PTS_EIIB_TYPE_3"/>
    <property type="match status" value="1"/>
</dbReference>
<evidence type="ECO:0000256" key="4">
    <source>
        <dbReference type="ARBA" id="ARBA00022679"/>
    </source>
</evidence>
<evidence type="ECO:0000313" key="10">
    <source>
        <dbReference type="Proteomes" id="UP000290567"/>
    </source>
</evidence>
<dbReference type="SUPFAM" id="SSF52794">
    <property type="entry name" value="PTS system IIB component-like"/>
    <property type="match status" value="1"/>
</dbReference>
<gene>
    <name evidence="9" type="ORF">NRIC_33700</name>
</gene>
<dbReference type="InterPro" id="IPR051819">
    <property type="entry name" value="PTS_sugar-specific_EIIB"/>
</dbReference>
<evidence type="ECO:0000256" key="3">
    <source>
        <dbReference type="ARBA" id="ARBA00022597"/>
    </source>
</evidence>
<dbReference type="InterPro" id="IPR003501">
    <property type="entry name" value="PTS_EIIB_2/3"/>
</dbReference>
<proteinExistence type="predicted"/>
<evidence type="ECO:0000256" key="5">
    <source>
        <dbReference type="ARBA" id="ARBA00022683"/>
    </source>
</evidence>